<reference evidence="1" key="1">
    <citation type="submission" date="2020-05" db="EMBL/GenBank/DDBJ databases">
        <title>Large-scale comparative analyses of tick genomes elucidate their genetic diversity and vector capacities.</title>
        <authorList>
            <person name="Jia N."/>
            <person name="Wang J."/>
            <person name="Shi W."/>
            <person name="Du L."/>
            <person name="Sun Y."/>
            <person name="Zhan W."/>
            <person name="Jiang J."/>
            <person name="Wang Q."/>
            <person name="Zhang B."/>
            <person name="Ji P."/>
            <person name="Sakyi L.B."/>
            <person name="Cui X."/>
            <person name="Yuan T."/>
            <person name="Jiang B."/>
            <person name="Yang W."/>
            <person name="Lam T.T.-Y."/>
            <person name="Chang Q."/>
            <person name="Ding S."/>
            <person name="Wang X."/>
            <person name="Zhu J."/>
            <person name="Ruan X."/>
            <person name="Zhao L."/>
            <person name="Wei J."/>
            <person name="Que T."/>
            <person name="Du C."/>
            <person name="Cheng J."/>
            <person name="Dai P."/>
            <person name="Han X."/>
            <person name="Huang E."/>
            <person name="Gao Y."/>
            <person name="Liu J."/>
            <person name="Shao H."/>
            <person name="Ye R."/>
            <person name="Li L."/>
            <person name="Wei W."/>
            <person name="Wang X."/>
            <person name="Wang C."/>
            <person name="Yang T."/>
            <person name="Huo Q."/>
            <person name="Li W."/>
            <person name="Guo W."/>
            <person name="Chen H."/>
            <person name="Zhou L."/>
            <person name="Ni X."/>
            <person name="Tian J."/>
            <person name="Zhou Y."/>
            <person name="Sheng Y."/>
            <person name="Liu T."/>
            <person name="Pan Y."/>
            <person name="Xia L."/>
            <person name="Li J."/>
            <person name="Zhao F."/>
            <person name="Cao W."/>
        </authorList>
    </citation>
    <scope>NUCLEOTIDE SEQUENCE</scope>
    <source>
        <strain evidence="1">Dsil-2018</strain>
    </source>
</reference>
<organism evidence="1 2">
    <name type="scientific">Dermacentor silvarum</name>
    <name type="common">Tick</name>
    <dbReference type="NCBI Taxonomy" id="543639"/>
    <lineage>
        <taxon>Eukaryota</taxon>
        <taxon>Metazoa</taxon>
        <taxon>Ecdysozoa</taxon>
        <taxon>Arthropoda</taxon>
        <taxon>Chelicerata</taxon>
        <taxon>Arachnida</taxon>
        <taxon>Acari</taxon>
        <taxon>Parasitiformes</taxon>
        <taxon>Ixodida</taxon>
        <taxon>Ixodoidea</taxon>
        <taxon>Ixodidae</taxon>
        <taxon>Rhipicephalinae</taxon>
        <taxon>Dermacentor</taxon>
    </lineage>
</organism>
<dbReference type="EMBL" id="CM023478">
    <property type="protein sequence ID" value="KAH7932703.1"/>
    <property type="molecule type" value="Genomic_DNA"/>
</dbReference>
<dbReference type="Proteomes" id="UP000821865">
    <property type="component" value="Chromosome 9"/>
</dbReference>
<evidence type="ECO:0000313" key="2">
    <source>
        <dbReference type="Proteomes" id="UP000821865"/>
    </source>
</evidence>
<proteinExistence type="predicted"/>
<name>A0ACB8C0J3_DERSI</name>
<protein>
    <submittedName>
        <fullName evidence="1">Uncharacterized protein</fullName>
    </submittedName>
</protein>
<gene>
    <name evidence="1" type="ORF">HPB49_001290</name>
</gene>
<accession>A0ACB8C0J3</accession>
<evidence type="ECO:0000313" key="1">
    <source>
        <dbReference type="EMBL" id="KAH7932703.1"/>
    </source>
</evidence>
<sequence length="200" mass="22759">MEHDSSSADPQTKDFTIEPRLILCCDECGECFASPDYLGRHQRNRHRERIPGKHQCAYCSYSSNDRHRVTSHERTHTGERPFVCKICKKGFAQLCTLAAHMDTHNDQRPHACGLCDKRYRSSSSLAAHRRLHTRDAKPYVCPECLKGFNQRCVLLRHLGTHSGLKPHVCDVCGQRFTQSGSANRHRRSAHSKQAPVPAKE</sequence>
<keyword evidence="2" id="KW-1185">Reference proteome</keyword>
<comment type="caution">
    <text evidence="1">The sequence shown here is derived from an EMBL/GenBank/DDBJ whole genome shotgun (WGS) entry which is preliminary data.</text>
</comment>